<sequence length="222" mass="24297">MRKTGGVTDNDDDKESSDEEDDDEKNDGEVSEDDEEDDEDDDEEEKAEVPKVETVVKTEPGFEQELNAARFRRVYEERYVAELARSRSQVYGSSGYAGPGGAYYLSPSEYGGYGVAPVGPPPTRRPSDFVFIPLYTGPEVWRPDSLAYGWTQPPRPGPSQAYGVQARGCPVPTTATIPVGPKKNKKTVKKTPVATATAPPPPVTTSKPKKKTKTKTNPPQEK</sequence>
<evidence type="ECO:0000256" key="1">
    <source>
        <dbReference type="SAM" id="MobiDB-lite"/>
    </source>
</evidence>
<feature type="region of interest" description="Disordered" evidence="1">
    <location>
        <begin position="173"/>
        <end position="222"/>
    </location>
</feature>
<protein>
    <submittedName>
        <fullName evidence="2">Unnamed protein product</fullName>
    </submittedName>
</protein>
<comment type="caution">
    <text evidence="2">The sequence shown here is derived from an EMBL/GenBank/DDBJ whole genome shotgun (WGS) entry which is preliminary data.</text>
</comment>
<evidence type="ECO:0000313" key="3">
    <source>
        <dbReference type="Proteomes" id="UP001165083"/>
    </source>
</evidence>
<feature type="compositionally biased region" description="Acidic residues" evidence="1">
    <location>
        <begin position="9"/>
        <end position="46"/>
    </location>
</feature>
<dbReference type="AlphaFoldDB" id="A0A9W6XIY7"/>
<accession>A0A9W6XIY7</accession>
<feature type="region of interest" description="Disordered" evidence="1">
    <location>
        <begin position="1"/>
        <end position="63"/>
    </location>
</feature>
<organism evidence="2 3">
    <name type="scientific">Phytophthora lilii</name>
    <dbReference type="NCBI Taxonomy" id="2077276"/>
    <lineage>
        <taxon>Eukaryota</taxon>
        <taxon>Sar</taxon>
        <taxon>Stramenopiles</taxon>
        <taxon>Oomycota</taxon>
        <taxon>Peronosporomycetes</taxon>
        <taxon>Peronosporales</taxon>
        <taxon>Peronosporaceae</taxon>
        <taxon>Phytophthora</taxon>
    </lineage>
</organism>
<reference evidence="2" key="1">
    <citation type="submission" date="2023-04" db="EMBL/GenBank/DDBJ databases">
        <title>Phytophthora lilii NBRC 32176.</title>
        <authorList>
            <person name="Ichikawa N."/>
            <person name="Sato H."/>
            <person name="Tonouchi N."/>
        </authorList>
    </citation>
    <scope>NUCLEOTIDE SEQUENCE</scope>
    <source>
        <strain evidence="2">NBRC 32176</strain>
    </source>
</reference>
<feature type="compositionally biased region" description="Basic and acidic residues" evidence="1">
    <location>
        <begin position="47"/>
        <end position="56"/>
    </location>
</feature>
<dbReference type="EMBL" id="BSXW01001823">
    <property type="protein sequence ID" value="GMF39349.1"/>
    <property type="molecule type" value="Genomic_DNA"/>
</dbReference>
<dbReference type="Proteomes" id="UP001165083">
    <property type="component" value="Unassembled WGS sequence"/>
</dbReference>
<keyword evidence="3" id="KW-1185">Reference proteome</keyword>
<name>A0A9W6XIY7_9STRA</name>
<gene>
    <name evidence="2" type="ORF">Plil01_001628900</name>
</gene>
<proteinExistence type="predicted"/>
<evidence type="ECO:0000313" key="2">
    <source>
        <dbReference type="EMBL" id="GMF39349.1"/>
    </source>
</evidence>